<feature type="compositionally biased region" description="Basic and acidic residues" evidence="1">
    <location>
        <begin position="152"/>
        <end position="165"/>
    </location>
</feature>
<dbReference type="Proteomes" id="UP000823941">
    <property type="component" value="Chromosome 17"/>
</dbReference>
<dbReference type="PANTHER" id="PTHR12069">
    <property type="entry name" value="DNA-DIRECTED RNA POLYMERASES III 80 KDA POLYPEPTIDE RNA POLYMERASE III SUBUNIT 5"/>
    <property type="match status" value="1"/>
</dbReference>
<evidence type="ECO:0000313" key="2">
    <source>
        <dbReference type="EMBL" id="KAG7302918.1"/>
    </source>
</evidence>
<dbReference type="EMBL" id="JAHIBW010000017">
    <property type="protein sequence ID" value="KAG7302918.1"/>
    <property type="molecule type" value="Genomic_DNA"/>
</dbReference>
<feature type="region of interest" description="Disordered" evidence="1">
    <location>
        <begin position="253"/>
        <end position="273"/>
    </location>
</feature>
<dbReference type="InterPro" id="IPR006886">
    <property type="entry name" value="RNA_pol_III_Rpc5"/>
</dbReference>
<feature type="region of interest" description="Disordered" evidence="1">
    <location>
        <begin position="427"/>
        <end position="494"/>
    </location>
</feature>
<organism evidence="2 3">
    <name type="scientific">Plutella xylostella</name>
    <name type="common">Diamondback moth</name>
    <name type="synonym">Plutella maculipennis</name>
    <dbReference type="NCBI Taxonomy" id="51655"/>
    <lineage>
        <taxon>Eukaryota</taxon>
        <taxon>Metazoa</taxon>
        <taxon>Ecdysozoa</taxon>
        <taxon>Arthropoda</taxon>
        <taxon>Hexapoda</taxon>
        <taxon>Insecta</taxon>
        <taxon>Pterygota</taxon>
        <taxon>Neoptera</taxon>
        <taxon>Endopterygota</taxon>
        <taxon>Lepidoptera</taxon>
        <taxon>Glossata</taxon>
        <taxon>Ditrysia</taxon>
        <taxon>Yponomeutoidea</taxon>
        <taxon>Plutellidae</taxon>
        <taxon>Plutella</taxon>
    </lineage>
</organism>
<keyword evidence="3" id="KW-1185">Reference proteome</keyword>
<comment type="caution">
    <text evidence="2">The sequence shown here is derived from an EMBL/GenBank/DDBJ whole genome shotgun (WGS) entry which is preliminary data.</text>
</comment>
<dbReference type="Pfam" id="PF04801">
    <property type="entry name" value="RPC5"/>
    <property type="match status" value="1"/>
</dbReference>
<reference evidence="2 3" key="1">
    <citation type="submission" date="2021-06" db="EMBL/GenBank/DDBJ databases">
        <title>A haploid diamondback moth (Plutella xylostella L.) genome assembly resolves 31 chromosomes and identifies a diamide resistance mutation.</title>
        <authorList>
            <person name="Ward C.M."/>
            <person name="Perry K.D."/>
            <person name="Baker G."/>
            <person name="Powis K."/>
            <person name="Heckel D.G."/>
            <person name="Baxter S.W."/>
        </authorList>
    </citation>
    <scope>NUCLEOTIDE SEQUENCE [LARGE SCALE GENOMIC DNA]</scope>
    <source>
        <strain evidence="2 3">LV</strain>
        <tissue evidence="2">Single pupa</tissue>
    </source>
</reference>
<evidence type="ECO:0000313" key="3">
    <source>
        <dbReference type="Proteomes" id="UP000823941"/>
    </source>
</evidence>
<gene>
    <name evidence="2" type="ORF">JYU34_012905</name>
</gene>
<proteinExistence type="predicted"/>
<feature type="compositionally biased region" description="Polar residues" evidence="1">
    <location>
        <begin position="473"/>
        <end position="494"/>
    </location>
</feature>
<feature type="region of interest" description="Disordered" evidence="1">
    <location>
        <begin position="152"/>
        <end position="177"/>
    </location>
</feature>
<dbReference type="PANTHER" id="PTHR12069:SF0">
    <property type="entry name" value="DNA-DIRECTED RNA POLYMERASE III SUBUNIT RPC5"/>
    <property type="match status" value="1"/>
</dbReference>
<accession>A0ABQ7QG28</accession>
<sequence>MEDDDPVVQEIPIFLSQALAKNLYIYQYPVKPANRNWKESNIINASVKPKNKLVRLEVGLDTYSDKFCDSKGEQIALNTDGVQESSRYIKDRDKEKSTYFKNGIMDKIVYESSNPCTDSDRYAVAILQDKELHCTPIQGIIQLRPSYSYFDKQDKRKKDSDKAENSDEEEEEVEAQQVTVKFSRTETDLAKKARESTFDYISKRAAEEPWHAGMWHHEDTDHADLERLKLFSANLSEGSSLSLRGREYVRALVPPPPPDEADAAPAAPEPPPDQARRLLLSAKIMTFAELRSLIRTEDGPLPDAALLSTLTATGCCVRGLWTCKSSDLFTRVSVAPAANMQAARDHVLYLFTQHSYIDRRKVAAAVRLPAEEVLEVIRSCAKYNPQKAGWELLLPPDTAFEAKYPDVVQRYNMYFEGRQRLFNEMMLGETVPKRQRKKSQRDSVSSDTMMSPKPRCNSVSEDDSDGRKRPKNKSASGSGKRTRNVSSSSAQDGA</sequence>
<name>A0ABQ7QG28_PLUXY</name>
<protein>
    <recommendedName>
        <fullName evidence="4">DNA-directed RNA polymerase III subunit RPC5</fullName>
    </recommendedName>
</protein>
<evidence type="ECO:0000256" key="1">
    <source>
        <dbReference type="SAM" id="MobiDB-lite"/>
    </source>
</evidence>
<evidence type="ECO:0008006" key="4">
    <source>
        <dbReference type="Google" id="ProtNLM"/>
    </source>
</evidence>